<organism evidence="8 9">
    <name type="scientific">Chelativorans petroleitrophicus</name>
    <dbReference type="NCBI Taxonomy" id="2975484"/>
    <lineage>
        <taxon>Bacteria</taxon>
        <taxon>Pseudomonadati</taxon>
        <taxon>Pseudomonadota</taxon>
        <taxon>Alphaproteobacteria</taxon>
        <taxon>Hyphomicrobiales</taxon>
        <taxon>Phyllobacteriaceae</taxon>
        <taxon>Chelativorans</taxon>
    </lineage>
</organism>
<dbReference type="InterPro" id="IPR040442">
    <property type="entry name" value="Pyrv_kinase-like_dom_sf"/>
</dbReference>
<feature type="binding site" evidence="6">
    <location>
        <position position="160"/>
    </location>
    <ligand>
        <name>Mg(2+)</name>
        <dbReference type="ChEBI" id="CHEBI:18420"/>
    </ligand>
</feature>
<dbReference type="AlphaFoldDB" id="A0A9X2X727"/>
<feature type="binding site" evidence="6">
    <location>
        <position position="129"/>
    </location>
    <ligand>
        <name>Mg(2+)</name>
        <dbReference type="ChEBI" id="CHEBI:18420"/>
    </ligand>
</feature>
<evidence type="ECO:0000259" key="7">
    <source>
        <dbReference type="Pfam" id="PF03328"/>
    </source>
</evidence>
<feature type="binding site" evidence="5">
    <location>
        <position position="129"/>
    </location>
    <ligand>
        <name>substrate</name>
    </ligand>
</feature>
<dbReference type="GO" id="GO:0006107">
    <property type="term" value="P:oxaloacetate metabolic process"/>
    <property type="evidence" value="ECO:0007669"/>
    <property type="project" value="TreeGrafter"/>
</dbReference>
<keyword evidence="4 6" id="KW-0460">Magnesium</keyword>
<dbReference type="GO" id="GO:0016829">
    <property type="term" value="F:lyase activity"/>
    <property type="evidence" value="ECO:0007669"/>
    <property type="project" value="UniProtKB-KW"/>
</dbReference>
<keyword evidence="9" id="KW-1185">Reference proteome</keyword>
<dbReference type="Proteomes" id="UP001149009">
    <property type="component" value="Unassembled WGS sequence"/>
</dbReference>
<dbReference type="PANTHER" id="PTHR32308:SF10">
    <property type="entry name" value="CITRATE LYASE SUBUNIT BETA"/>
    <property type="match status" value="1"/>
</dbReference>
<feature type="binding site" evidence="5">
    <location>
        <position position="71"/>
    </location>
    <ligand>
        <name>substrate</name>
    </ligand>
</feature>
<dbReference type="EMBL" id="JAODNV010000003">
    <property type="protein sequence ID" value="MCT8988875.1"/>
    <property type="molecule type" value="Genomic_DNA"/>
</dbReference>
<evidence type="ECO:0000256" key="6">
    <source>
        <dbReference type="PIRSR" id="PIRSR015582-2"/>
    </source>
</evidence>
<comment type="cofactor">
    <cofactor evidence="1">
        <name>Mg(2+)</name>
        <dbReference type="ChEBI" id="CHEBI:18420"/>
    </cofactor>
</comment>
<evidence type="ECO:0000256" key="4">
    <source>
        <dbReference type="ARBA" id="ARBA00022842"/>
    </source>
</evidence>
<feature type="domain" description="HpcH/HpaI aldolase/citrate lyase" evidence="7">
    <location>
        <begin position="10"/>
        <end position="225"/>
    </location>
</feature>
<dbReference type="GO" id="GO:0000287">
    <property type="term" value="F:magnesium ion binding"/>
    <property type="evidence" value="ECO:0007669"/>
    <property type="project" value="TreeGrafter"/>
</dbReference>
<evidence type="ECO:0000256" key="5">
    <source>
        <dbReference type="PIRSR" id="PIRSR015582-1"/>
    </source>
</evidence>
<keyword evidence="3 6" id="KW-0479">Metal-binding</keyword>
<dbReference type="PANTHER" id="PTHR32308">
    <property type="entry name" value="LYASE BETA SUBUNIT, PUTATIVE (AFU_ORTHOLOGUE AFUA_4G13030)-RELATED"/>
    <property type="match status" value="1"/>
</dbReference>
<dbReference type="PIRSF" id="PIRSF015582">
    <property type="entry name" value="Cit_lyase_B"/>
    <property type="match status" value="1"/>
</dbReference>
<dbReference type="SUPFAM" id="SSF51621">
    <property type="entry name" value="Phosphoenolpyruvate/pyruvate domain"/>
    <property type="match status" value="1"/>
</dbReference>
<name>A0A9X2X727_9HYPH</name>
<evidence type="ECO:0000256" key="1">
    <source>
        <dbReference type="ARBA" id="ARBA00001946"/>
    </source>
</evidence>
<reference evidence="8" key="1">
    <citation type="submission" date="2022-08" db="EMBL/GenBank/DDBJ databases">
        <title>Chelativorans sichuanense sp. nov., a paraffin oil-degrading bacterium isolated from a mixture of oil-based drill cuttings and paddy soil.</title>
        <authorList>
            <person name="Yu J."/>
            <person name="Liu H."/>
            <person name="Chen Q."/>
        </authorList>
    </citation>
    <scope>NUCLEOTIDE SEQUENCE</scope>
    <source>
        <strain evidence="8">SCAU 2101</strain>
    </source>
</reference>
<evidence type="ECO:0000313" key="9">
    <source>
        <dbReference type="Proteomes" id="UP001149009"/>
    </source>
</evidence>
<evidence type="ECO:0000256" key="3">
    <source>
        <dbReference type="ARBA" id="ARBA00022723"/>
    </source>
</evidence>
<evidence type="ECO:0000313" key="8">
    <source>
        <dbReference type="EMBL" id="MCT8988875.1"/>
    </source>
</evidence>
<protein>
    <submittedName>
        <fullName evidence="8">CoA ester lyase</fullName>
    </submittedName>
</protein>
<gene>
    <name evidence="8" type="ORF">NYR54_01005</name>
</gene>
<keyword evidence="8" id="KW-0456">Lyase</keyword>
<proteinExistence type="inferred from homology"/>
<dbReference type="Gene3D" id="3.20.20.60">
    <property type="entry name" value="Phosphoenolpyruvate-binding domains"/>
    <property type="match status" value="1"/>
</dbReference>
<dbReference type="InterPro" id="IPR005000">
    <property type="entry name" value="Aldolase/citrate-lyase_domain"/>
</dbReference>
<dbReference type="InterPro" id="IPR011206">
    <property type="entry name" value="Citrate_lyase_beta/mcl1/mcl2"/>
</dbReference>
<dbReference type="Pfam" id="PF03328">
    <property type="entry name" value="HpcH_HpaI"/>
    <property type="match status" value="1"/>
</dbReference>
<comment type="caution">
    <text evidence="8">The sequence shown here is derived from an EMBL/GenBank/DDBJ whole genome shotgun (WGS) entry which is preliminary data.</text>
</comment>
<dbReference type="InterPro" id="IPR015813">
    <property type="entry name" value="Pyrv/PenolPyrv_kinase-like_dom"/>
</dbReference>
<sequence length="293" mass="32051">MHEPLQRLRRSVLYVPADNERAVAKSATLSCDAIIFDLEDAVSPDTKGEAREQLRAFLQSTSRPKCEIVIRINPLAGEWGTEDFLTARACHPDAILLPKVEGPRDILDADAALDETDAPRSIRLWAMIETPRGLLNAGSIAELGRDPAARLSCLVAGTNDLVKETRVASRDYLTPWLLQIVLAARAGNLTALDGVWNAFRETEAFARECARARAMGFDGKTLIHPVQIAPANAAFSPTSEEIAEAQAIVAAFAKPENRFAGVISVEGRMVERLHLEHAEALLKKAREIKEKGE</sequence>
<dbReference type="RefSeq" id="WP_261513523.1">
    <property type="nucleotide sequence ID" value="NZ_JAODNV010000003.1"/>
</dbReference>
<comment type="similarity">
    <text evidence="2">Belongs to the HpcH/HpaI aldolase family.</text>
</comment>
<evidence type="ECO:0000256" key="2">
    <source>
        <dbReference type="ARBA" id="ARBA00005568"/>
    </source>
</evidence>
<accession>A0A9X2X727</accession>